<feature type="transmembrane region" description="Helical" evidence="6">
    <location>
        <begin position="313"/>
        <end position="332"/>
    </location>
</feature>
<keyword evidence="9" id="KW-1185">Reference proteome</keyword>
<sequence>MARTPSDPSASRFRWLIASSATSNLGDGVSKVAFPLLASTLTRDPVQIAALSAVQFLPWLLFAALAGTLVDRVDRKRAMIIANAARAVVVAAITVLVALHTVDIWTIYVSALLIGTAETVADSAANVLPPALVPADRLENANSKLQACEIVGQTFLGGPVGSATFALFAAFPFLLTSAGFAVAAAVLIGMAGSYRPRQEHPAHIRTDFTEGFRWLRGNPVVPRLLAVAGLLSLVSELAQAQLVLYALEDLRLSDATFGLFAFVGGIGGLAGAGLAPRLVRRTGRRPVLIGGVLCCALGFGGMGLTSLPVLSAVLFGLFAAAVVAVNVVLATVRHTLVPGELLGRVLGVWRTVVWGAIPVGALLGGLLTKLLGSAGRTFTASGVMLLIVAGYAALALRRHPLR</sequence>
<keyword evidence="5 6" id="KW-0472">Membrane</keyword>
<feature type="transmembrane region" description="Helical" evidence="6">
    <location>
        <begin position="224"/>
        <end position="245"/>
    </location>
</feature>
<organism evidence="8 9">
    <name type="scientific">Amycolatopsis ultiminotia</name>
    <dbReference type="NCBI Taxonomy" id="543629"/>
    <lineage>
        <taxon>Bacteria</taxon>
        <taxon>Bacillati</taxon>
        <taxon>Actinomycetota</taxon>
        <taxon>Actinomycetes</taxon>
        <taxon>Pseudonocardiales</taxon>
        <taxon>Pseudonocardiaceae</taxon>
        <taxon>Amycolatopsis</taxon>
    </lineage>
</organism>
<dbReference type="InterPro" id="IPR036259">
    <property type="entry name" value="MFS_trans_sf"/>
</dbReference>
<feature type="transmembrane region" description="Helical" evidence="6">
    <location>
        <begin position="257"/>
        <end position="275"/>
    </location>
</feature>
<feature type="transmembrane region" description="Helical" evidence="6">
    <location>
        <begin position="287"/>
        <end position="307"/>
    </location>
</feature>
<comment type="subcellular location">
    <subcellularLocation>
        <location evidence="1">Cell membrane</location>
        <topology evidence="1">Multi-pass membrane protein</topology>
    </subcellularLocation>
</comment>
<evidence type="ECO:0000259" key="7">
    <source>
        <dbReference type="PROSITE" id="PS50850"/>
    </source>
</evidence>
<dbReference type="Proteomes" id="UP001500689">
    <property type="component" value="Unassembled WGS sequence"/>
</dbReference>
<protein>
    <submittedName>
        <fullName evidence="8">MFS transporter</fullName>
    </submittedName>
</protein>
<evidence type="ECO:0000256" key="2">
    <source>
        <dbReference type="ARBA" id="ARBA00022475"/>
    </source>
</evidence>
<dbReference type="InterPro" id="IPR020846">
    <property type="entry name" value="MFS_dom"/>
</dbReference>
<evidence type="ECO:0000256" key="1">
    <source>
        <dbReference type="ARBA" id="ARBA00004651"/>
    </source>
</evidence>
<dbReference type="PROSITE" id="PS50850">
    <property type="entry name" value="MFS"/>
    <property type="match status" value="1"/>
</dbReference>
<keyword evidence="2" id="KW-1003">Cell membrane</keyword>
<evidence type="ECO:0000256" key="5">
    <source>
        <dbReference type="ARBA" id="ARBA00023136"/>
    </source>
</evidence>
<gene>
    <name evidence="8" type="ORF">GCM10022222_20000</name>
</gene>
<evidence type="ECO:0000256" key="4">
    <source>
        <dbReference type="ARBA" id="ARBA00022989"/>
    </source>
</evidence>
<accession>A0ABP6VLH4</accession>
<keyword evidence="4 6" id="KW-1133">Transmembrane helix</keyword>
<dbReference type="EMBL" id="BAAAZN010000003">
    <property type="protein sequence ID" value="GAA3536313.1"/>
    <property type="molecule type" value="Genomic_DNA"/>
</dbReference>
<feature type="transmembrane region" description="Helical" evidence="6">
    <location>
        <begin position="165"/>
        <end position="188"/>
    </location>
</feature>
<feature type="transmembrane region" description="Helical" evidence="6">
    <location>
        <begin position="378"/>
        <end position="396"/>
    </location>
</feature>
<evidence type="ECO:0000256" key="6">
    <source>
        <dbReference type="SAM" id="Phobius"/>
    </source>
</evidence>
<evidence type="ECO:0000313" key="8">
    <source>
        <dbReference type="EMBL" id="GAA3536313.1"/>
    </source>
</evidence>
<dbReference type="PANTHER" id="PTHR23513:SF6">
    <property type="entry name" value="MAJOR FACILITATOR SUPERFAMILY ASSOCIATED DOMAIN-CONTAINING PROTEIN"/>
    <property type="match status" value="1"/>
</dbReference>
<comment type="caution">
    <text evidence="8">The sequence shown here is derived from an EMBL/GenBank/DDBJ whole genome shotgun (WGS) entry which is preliminary data.</text>
</comment>
<feature type="transmembrane region" description="Helical" evidence="6">
    <location>
        <begin position="46"/>
        <end position="66"/>
    </location>
</feature>
<dbReference type="PANTHER" id="PTHR23513">
    <property type="entry name" value="INTEGRAL MEMBRANE EFFLUX PROTEIN-RELATED"/>
    <property type="match status" value="1"/>
</dbReference>
<feature type="domain" description="Major facilitator superfamily (MFS) profile" evidence="7">
    <location>
        <begin position="1"/>
        <end position="400"/>
    </location>
</feature>
<proteinExistence type="predicted"/>
<dbReference type="RefSeq" id="WP_344857798.1">
    <property type="nucleotide sequence ID" value="NZ_BAAAZN010000003.1"/>
</dbReference>
<feature type="transmembrane region" description="Helical" evidence="6">
    <location>
        <begin position="87"/>
        <end position="108"/>
    </location>
</feature>
<dbReference type="SUPFAM" id="SSF103473">
    <property type="entry name" value="MFS general substrate transporter"/>
    <property type="match status" value="1"/>
</dbReference>
<name>A0ABP6VLH4_9PSEU</name>
<keyword evidence="3 6" id="KW-0812">Transmembrane</keyword>
<reference evidence="9" key="1">
    <citation type="journal article" date="2019" name="Int. J. Syst. Evol. Microbiol.">
        <title>The Global Catalogue of Microorganisms (GCM) 10K type strain sequencing project: providing services to taxonomists for standard genome sequencing and annotation.</title>
        <authorList>
            <consortium name="The Broad Institute Genomics Platform"/>
            <consortium name="The Broad Institute Genome Sequencing Center for Infectious Disease"/>
            <person name="Wu L."/>
            <person name="Ma J."/>
        </authorList>
    </citation>
    <scope>NUCLEOTIDE SEQUENCE [LARGE SCALE GENOMIC DNA]</scope>
    <source>
        <strain evidence="9">JCM 16898</strain>
    </source>
</reference>
<evidence type="ECO:0000313" key="9">
    <source>
        <dbReference type="Proteomes" id="UP001500689"/>
    </source>
</evidence>
<feature type="transmembrane region" description="Helical" evidence="6">
    <location>
        <begin position="352"/>
        <end position="372"/>
    </location>
</feature>
<dbReference type="InterPro" id="IPR011701">
    <property type="entry name" value="MFS"/>
</dbReference>
<dbReference type="Pfam" id="PF07690">
    <property type="entry name" value="MFS_1"/>
    <property type="match status" value="1"/>
</dbReference>
<dbReference type="CDD" id="cd06173">
    <property type="entry name" value="MFS_MefA_like"/>
    <property type="match status" value="1"/>
</dbReference>
<evidence type="ECO:0000256" key="3">
    <source>
        <dbReference type="ARBA" id="ARBA00022692"/>
    </source>
</evidence>
<dbReference type="Gene3D" id="1.20.1250.20">
    <property type="entry name" value="MFS general substrate transporter like domains"/>
    <property type="match status" value="1"/>
</dbReference>